<feature type="compositionally biased region" description="Low complexity" evidence="1">
    <location>
        <begin position="65"/>
        <end position="77"/>
    </location>
</feature>
<proteinExistence type="predicted"/>
<evidence type="ECO:0000256" key="1">
    <source>
        <dbReference type="SAM" id="MobiDB-lite"/>
    </source>
</evidence>
<dbReference type="EMBL" id="BGPR01015898">
    <property type="protein sequence ID" value="GBN71047.1"/>
    <property type="molecule type" value="Genomic_DNA"/>
</dbReference>
<evidence type="ECO:0000313" key="2">
    <source>
        <dbReference type="EMBL" id="GBN71047.1"/>
    </source>
</evidence>
<dbReference type="Proteomes" id="UP000499080">
    <property type="component" value="Unassembled WGS sequence"/>
</dbReference>
<gene>
    <name evidence="2" type="ORF">AVEN_45299_1</name>
</gene>
<dbReference type="AlphaFoldDB" id="A0A4Y2R5P3"/>
<organism evidence="2 3">
    <name type="scientific">Araneus ventricosus</name>
    <name type="common">Orbweaver spider</name>
    <name type="synonym">Epeira ventricosa</name>
    <dbReference type="NCBI Taxonomy" id="182803"/>
    <lineage>
        <taxon>Eukaryota</taxon>
        <taxon>Metazoa</taxon>
        <taxon>Ecdysozoa</taxon>
        <taxon>Arthropoda</taxon>
        <taxon>Chelicerata</taxon>
        <taxon>Arachnida</taxon>
        <taxon>Araneae</taxon>
        <taxon>Araneomorphae</taxon>
        <taxon>Entelegynae</taxon>
        <taxon>Araneoidea</taxon>
        <taxon>Araneidae</taxon>
        <taxon>Araneus</taxon>
    </lineage>
</organism>
<comment type="caution">
    <text evidence="2">The sequence shown here is derived from an EMBL/GenBank/DDBJ whole genome shotgun (WGS) entry which is preliminary data.</text>
</comment>
<feature type="region of interest" description="Disordered" evidence="1">
    <location>
        <begin position="62"/>
        <end position="83"/>
    </location>
</feature>
<sequence length="102" mass="11460">MVICAVKRDLLIWKVTGEDYFPQSDDEDNILIRRSLPPNFRTTPAVGRLTNSVRFNVHQTHIHSESSNLEPSSPEAETLPLGHCGPKSSLELISKETNIYLS</sequence>
<reference evidence="2 3" key="1">
    <citation type="journal article" date="2019" name="Sci. Rep.">
        <title>Orb-weaving spider Araneus ventricosus genome elucidates the spidroin gene catalogue.</title>
        <authorList>
            <person name="Kono N."/>
            <person name="Nakamura H."/>
            <person name="Ohtoshi R."/>
            <person name="Moran D.A.P."/>
            <person name="Shinohara A."/>
            <person name="Yoshida Y."/>
            <person name="Fujiwara M."/>
            <person name="Mori M."/>
            <person name="Tomita M."/>
            <person name="Arakawa K."/>
        </authorList>
    </citation>
    <scope>NUCLEOTIDE SEQUENCE [LARGE SCALE GENOMIC DNA]</scope>
</reference>
<keyword evidence="3" id="KW-1185">Reference proteome</keyword>
<accession>A0A4Y2R5P3</accession>
<protein>
    <submittedName>
        <fullName evidence="2">Uncharacterized protein</fullName>
    </submittedName>
</protein>
<name>A0A4Y2R5P3_ARAVE</name>
<evidence type="ECO:0000313" key="3">
    <source>
        <dbReference type="Proteomes" id="UP000499080"/>
    </source>
</evidence>